<dbReference type="VEuPathDB" id="FungiDB:ASPBRDRAFT_38258"/>
<dbReference type="EMBL" id="KV878680">
    <property type="protein sequence ID" value="OJJ75917.1"/>
    <property type="molecule type" value="Genomic_DNA"/>
</dbReference>
<name>A0A1L9UW35_ASPBC</name>
<keyword evidence="2" id="KW-1133">Transmembrane helix</keyword>
<proteinExistence type="predicted"/>
<reference evidence="4" key="1">
    <citation type="journal article" date="2017" name="Genome Biol.">
        <title>Comparative genomics reveals high biological diversity and specific adaptations in the industrially and medically important fungal genus Aspergillus.</title>
        <authorList>
            <person name="de Vries R.P."/>
            <person name="Riley R."/>
            <person name="Wiebenga A."/>
            <person name="Aguilar-Osorio G."/>
            <person name="Amillis S."/>
            <person name="Uchima C.A."/>
            <person name="Anderluh G."/>
            <person name="Asadollahi M."/>
            <person name="Askin M."/>
            <person name="Barry K."/>
            <person name="Battaglia E."/>
            <person name="Bayram O."/>
            <person name="Benocci T."/>
            <person name="Braus-Stromeyer S.A."/>
            <person name="Caldana C."/>
            <person name="Canovas D."/>
            <person name="Cerqueira G.C."/>
            <person name="Chen F."/>
            <person name="Chen W."/>
            <person name="Choi C."/>
            <person name="Clum A."/>
            <person name="Dos Santos R.A."/>
            <person name="Damasio A.R."/>
            <person name="Diallinas G."/>
            <person name="Emri T."/>
            <person name="Fekete E."/>
            <person name="Flipphi M."/>
            <person name="Freyberg S."/>
            <person name="Gallo A."/>
            <person name="Gournas C."/>
            <person name="Habgood R."/>
            <person name="Hainaut M."/>
            <person name="Harispe M.L."/>
            <person name="Henrissat B."/>
            <person name="Hilden K.S."/>
            <person name="Hope R."/>
            <person name="Hossain A."/>
            <person name="Karabika E."/>
            <person name="Karaffa L."/>
            <person name="Karanyi Z."/>
            <person name="Krasevec N."/>
            <person name="Kuo A."/>
            <person name="Kusch H."/>
            <person name="LaButti K."/>
            <person name="Lagendijk E.L."/>
            <person name="Lapidus A."/>
            <person name="Levasseur A."/>
            <person name="Lindquist E."/>
            <person name="Lipzen A."/>
            <person name="Logrieco A.F."/>
            <person name="MacCabe A."/>
            <person name="Maekelae M.R."/>
            <person name="Malavazi I."/>
            <person name="Melin P."/>
            <person name="Meyer V."/>
            <person name="Mielnichuk N."/>
            <person name="Miskei M."/>
            <person name="Molnar A.P."/>
            <person name="Mule G."/>
            <person name="Ngan C.Y."/>
            <person name="Orejas M."/>
            <person name="Orosz E."/>
            <person name="Ouedraogo J.P."/>
            <person name="Overkamp K.M."/>
            <person name="Park H.-S."/>
            <person name="Perrone G."/>
            <person name="Piumi F."/>
            <person name="Punt P.J."/>
            <person name="Ram A.F."/>
            <person name="Ramon A."/>
            <person name="Rauscher S."/>
            <person name="Record E."/>
            <person name="Riano-Pachon D.M."/>
            <person name="Robert V."/>
            <person name="Roehrig J."/>
            <person name="Ruller R."/>
            <person name="Salamov A."/>
            <person name="Salih N.S."/>
            <person name="Samson R.A."/>
            <person name="Sandor E."/>
            <person name="Sanguinetti M."/>
            <person name="Schuetze T."/>
            <person name="Sepcic K."/>
            <person name="Shelest E."/>
            <person name="Sherlock G."/>
            <person name="Sophianopoulou V."/>
            <person name="Squina F.M."/>
            <person name="Sun H."/>
            <person name="Susca A."/>
            <person name="Todd R.B."/>
            <person name="Tsang A."/>
            <person name="Unkles S.E."/>
            <person name="van de Wiele N."/>
            <person name="van Rossen-Uffink D."/>
            <person name="Oliveira J.V."/>
            <person name="Vesth T.C."/>
            <person name="Visser J."/>
            <person name="Yu J.-H."/>
            <person name="Zhou M."/>
            <person name="Andersen M.R."/>
            <person name="Archer D.B."/>
            <person name="Baker S.E."/>
            <person name="Benoit I."/>
            <person name="Brakhage A.A."/>
            <person name="Braus G.H."/>
            <person name="Fischer R."/>
            <person name="Frisvad J.C."/>
            <person name="Goldman G.H."/>
            <person name="Houbraken J."/>
            <person name="Oakley B."/>
            <person name="Pocsi I."/>
            <person name="Scazzocchio C."/>
            <person name="Seiboth B."/>
            <person name="vanKuyk P.A."/>
            <person name="Wortman J."/>
            <person name="Dyer P.S."/>
            <person name="Grigoriev I.V."/>
        </authorList>
    </citation>
    <scope>NUCLEOTIDE SEQUENCE [LARGE SCALE GENOMIC DNA]</scope>
    <source>
        <strain evidence="4">CBS 101740 / IMI 381727 / IBT 21946</strain>
    </source>
</reference>
<feature type="region of interest" description="Disordered" evidence="1">
    <location>
        <begin position="65"/>
        <end position="94"/>
    </location>
</feature>
<accession>A0A1L9UW35</accession>
<dbReference type="Proteomes" id="UP000184499">
    <property type="component" value="Unassembled WGS sequence"/>
</dbReference>
<sequence>MAVTSYQLPATFFLLWISYYLGSASLYRSRFFTVWFDACSLPISFATFYRPYIVSVDSSRRVKLSGSPKRSSGAHCTEVTNNIEPTPDDPEYSP</sequence>
<evidence type="ECO:0000313" key="4">
    <source>
        <dbReference type="Proteomes" id="UP000184499"/>
    </source>
</evidence>
<dbReference type="AlphaFoldDB" id="A0A1L9UW35"/>
<organism evidence="3 4">
    <name type="scientific">Aspergillus brasiliensis (strain CBS 101740 / IMI 381727 / IBT 21946)</name>
    <dbReference type="NCBI Taxonomy" id="767769"/>
    <lineage>
        <taxon>Eukaryota</taxon>
        <taxon>Fungi</taxon>
        <taxon>Dikarya</taxon>
        <taxon>Ascomycota</taxon>
        <taxon>Pezizomycotina</taxon>
        <taxon>Eurotiomycetes</taxon>
        <taxon>Eurotiomycetidae</taxon>
        <taxon>Eurotiales</taxon>
        <taxon>Aspergillaceae</taxon>
        <taxon>Aspergillus</taxon>
        <taxon>Aspergillus subgen. Circumdati</taxon>
    </lineage>
</organism>
<dbReference type="RefSeq" id="XP_067483164.1">
    <property type="nucleotide sequence ID" value="XM_067623903.1"/>
</dbReference>
<evidence type="ECO:0000256" key="2">
    <source>
        <dbReference type="SAM" id="Phobius"/>
    </source>
</evidence>
<dbReference type="GeneID" id="93576391"/>
<evidence type="ECO:0000256" key="1">
    <source>
        <dbReference type="SAM" id="MobiDB-lite"/>
    </source>
</evidence>
<feature type="transmembrane region" description="Helical" evidence="2">
    <location>
        <begin position="6"/>
        <end position="22"/>
    </location>
</feature>
<keyword evidence="2" id="KW-0472">Membrane</keyword>
<gene>
    <name evidence="3" type="ORF">ASPBRDRAFT_38258</name>
</gene>
<protein>
    <submittedName>
        <fullName evidence="3">Uncharacterized protein</fullName>
    </submittedName>
</protein>
<evidence type="ECO:0000313" key="3">
    <source>
        <dbReference type="EMBL" id="OJJ75917.1"/>
    </source>
</evidence>
<keyword evidence="2" id="KW-0812">Transmembrane</keyword>
<keyword evidence="4" id="KW-1185">Reference proteome</keyword>